<feature type="compositionally biased region" description="Low complexity" evidence="2">
    <location>
        <begin position="52"/>
        <end position="62"/>
    </location>
</feature>
<comment type="caution">
    <text evidence="3">The sequence shown here is derived from an EMBL/GenBank/DDBJ whole genome shotgun (WGS) entry which is preliminary data.</text>
</comment>
<organism evidence="3 4">
    <name type="scientific">Cuscuta epithymum</name>
    <dbReference type="NCBI Taxonomy" id="186058"/>
    <lineage>
        <taxon>Eukaryota</taxon>
        <taxon>Viridiplantae</taxon>
        <taxon>Streptophyta</taxon>
        <taxon>Embryophyta</taxon>
        <taxon>Tracheophyta</taxon>
        <taxon>Spermatophyta</taxon>
        <taxon>Magnoliopsida</taxon>
        <taxon>eudicotyledons</taxon>
        <taxon>Gunneridae</taxon>
        <taxon>Pentapetalae</taxon>
        <taxon>asterids</taxon>
        <taxon>lamiids</taxon>
        <taxon>Solanales</taxon>
        <taxon>Convolvulaceae</taxon>
        <taxon>Cuscuteae</taxon>
        <taxon>Cuscuta</taxon>
        <taxon>Cuscuta subgen. Cuscuta</taxon>
    </lineage>
</organism>
<feature type="coiled-coil region" evidence="1">
    <location>
        <begin position="369"/>
        <end position="410"/>
    </location>
</feature>
<name>A0AAV0G0K3_9ASTE</name>
<dbReference type="InterPro" id="IPR004252">
    <property type="entry name" value="Probable_transposase_24"/>
</dbReference>
<dbReference type="Proteomes" id="UP001152523">
    <property type="component" value="Unassembled WGS sequence"/>
</dbReference>
<gene>
    <name evidence="3" type="ORF">CEPIT_LOCUS39013</name>
</gene>
<proteinExistence type="predicted"/>
<feature type="compositionally biased region" description="Low complexity" evidence="2">
    <location>
        <begin position="29"/>
        <end position="44"/>
    </location>
</feature>
<evidence type="ECO:0000256" key="2">
    <source>
        <dbReference type="SAM" id="MobiDB-lite"/>
    </source>
</evidence>
<protein>
    <submittedName>
        <fullName evidence="3">Uncharacterized protein</fullName>
    </submittedName>
</protein>
<evidence type="ECO:0000256" key="1">
    <source>
        <dbReference type="SAM" id="Coils"/>
    </source>
</evidence>
<dbReference type="AlphaFoldDB" id="A0AAV0G0K3"/>
<feature type="region of interest" description="Disordered" evidence="2">
    <location>
        <begin position="227"/>
        <end position="262"/>
    </location>
</feature>
<accession>A0AAV0G0K3</accession>
<feature type="compositionally biased region" description="Polar residues" evidence="2">
    <location>
        <begin position="63"/>
        <end position="101"/>
    </location>
</feature>
<reference evidence="3" key="1">
    <citation type="submission" date="2022-07" db="EMBL/GenBank/DDBJ databases">
        <authorList>
            <person name="Macas J."/>
            <person name="Novak P."/>
            <person name="Neumann P."/>
        </authorList>
    </citation>
    <scope>NUCLEOTIDE SEQUENCE</scope>
</reference>
<evidence type="ECO:0000313" key="4">
    <source>
        <dbReference type="Proteomes" id="UP001152523"/>
    </source>
</evidence>
<dbReference type="Pfam" id="PF03004">
    <property type="entry name" value="Transposase_24"/>
    <property type="match status" value="1"/>
</dbReference>
<dbReference type="EMBL" id="CAMAPF010001029">
    <property type="protein sequence ID" value="CAH9141294.1"/>
    <property type="molecule type" value="Genomic_DNA"/>
</dbReference>
<feature type="region of interest" description="Disordered" evidence="2">
    <location>
        <begin position="1"/>
        <end position="106"/>
    </location>
</feature>
<sequence length="418" mass="46824">MSKLPPSGRGPTKRKRPATPVARFVSRVPSSSIPSFGSSSTTPPSSTPPSSTPSLGSSPTIPQVGSSSTSPPCDLSQSTPSPNTATHVSTDTPISNNNSEQPLHVIGSIGPNGRLCIGVKNKQLLPSEECSRKITSLFKERVDPHGYSWANLSEDIIKFYWDEFKKHCYWNPIMESSIKAAWTTKAKQRYSNYLSNMKTGRCQRNSSITQEVWDSWMTMWSSEEFQKKSNQSKKNRRQGELEKTALSTHTSGAISHAKVASQIEKDSETTVTSYQVFLYTHTKNHDGETFVNDQAKEVNDEFVLRREELIDIGEEVDDDELFYDVVGGPDSKNRLYGTGSYGTQNIHRKASEYSSEMDTSSPQCSSAEIDHLKVEVERLQKNVAQQKEFQQQAEQKQQKTDDVIRALQERIETLARNR</sequence>
<keyword evidence="4" id="KW-1185">Reference proteome</keyword>
<evidence type="ECO:0000313" key="3">
    <source>
        <dbReference type="EMBL" id="CAH9141294.1"/>
    </source>
</evidence>
<keyword evidence="1" id="KW-0175">Coiled coil</keyword>